<accession>M8CYU2</accession>
<dbReference type="InterPro" id="IPR018103">
    <property type="entry name" value="Translation_control_tumour_CS"/>
</dbReference>
<dbReference type="PROSITE" id="PS51797">
    <property type="entry name" value="TCTP_3"/>
    <property type="match status" value="1"/>
</dbReference>
<dbReference type="Pfam" id="PF00838">
    <property type="entry name" value="TCTP"/>
    <property type="match status" value="1"/>
</dbReference>
<dbReference type="PRINTS" id="PR01653">
    <property type="entry name" value="TCTPROTEIN"/>
</dbReference>
<comment type="subcellular location">
    <subcellularLocation>
        <location evidence="1">Cytoplasm</location>
    </subcellularLocation>
</comment>
<evidence type="ECO:0000256" key="3">
    <source>
        <dbReference type="PROSITE-ProRule" id="PRU01133"/>
    </source>
</evidence>
<dbReference type="PROSITE" id="PS01002">
    <property type="entry name" value="TCTP_1"/>
    <property type="match status" value="1"/>
</dbReference>
<dbReference type="SUPFAM" id="SSF51316">
    <property type="entry name" value="Mss4-like"/>
    <property type="match status" value="1"/>
</dbReference>
<dbReference type="FunFam" id="2.170.150.10:FF:000003">
    <property type="entry name" value="Translationally-controlled tumor protein homolog"/>
    <property type="match status" value="1"/>
</dbReference>
<evidence type="ECO:0000256" key="1">
    <source>
        <dbReference type="ARBA" id="ARBA00004496"/>
    </source>
</evidence>
<comment type="similarity">
    <text evidence="3">Belongs to the TCTP family.</text>
</comment>
<dbReference type="EnsemblPlants" id="EMT32892">
    <property type="protein sequence ID" value="EMT32892"/>
    <property type="gene ID" value="F775_43961"/>
</dbReference>
<organism evidence="4">
    <name type="scientific">Aegilops tauschii</name>
    <name type="common">Tausch's goatgrass</name>
    <name type="synonym">Aegilops squarrosa</name>
    <dbReference type="NCBI Taxonomy" id="37682"/>
    <lineage>
        <taxon>Eukaryota</taxon>
        <taxon>Viridiplantae</taxon>
        <taxon>Streptophyta</taxon>
        <taxon>Embryophyta</taxon>
        <taxon>Tracheophyta</taxon>
        <taxon>Spermatophyta</taxon>
        <taxon>Magnoliopsida</taxon>
        <taxon>Liliopsida</taxon>
        <taxon>Poales</taxon>
        <taxon>Poaceae</taxon>
        <taxon>BOP clade</taxon>
        <taxon>Pooideae</taxon>
        <taxon>Triticodae</taxon>
        <taxon>Triticeae</taxon>
        <taxon>Triticinae</taxon>
        <taxon>Aegilops</taxon>
    </lineage>
</organism>
<evidence type="ECO:0000313" key="4">
    <source>
        <dbReference type="EnsemblPlants" id="EMT32892"/>
    </source>
</evidence>
<dbReference type="InterPro" id="IPR011057">
    <property type="entry name" value="Mss4-like_sf"/>
</dbReference>
<keyword evidence="2" id="KW-0963">Cytoplasm</keyword>
<sequence length="204" mass="23110">MAVDWNIPKLESISNPGPEWLFTLLEPLDDTTRMVVLMTMWRSWHVRNEITHDKMLPPTEASRRFLHRELENGVLWEVDGHWVVQGAVDVDIGANPSAEGGGDDEGVDDQAVKVVDIVDTFRLQEQPAFDKKQFISHMKRYIKNLSAKLEGDDLDVFKKNVESATNFVGESMHDDGGVVFAYYKEGAADPTFLYFAHGLKEVKC</sequence>
<dbReference type="GO" id="GO:0032502">
    <property type="term" value="P:developmental process"/>
    <property type="evidence" value="ECO:0007669"/>
    <property type="project" value="UniProtKB-ARBA"/>
</dbReference>
<dbReference type="InterPro" id="IPR034737">
    <property type="entry name" value="TCTP"/>
</dbReference>
<dbReference type="GO" id="GO:0005509">
    <property type="term" value="F:calcium ion binding"/>
    <property type="evidence" value="ECO:0007669"/>
    <property type="project" value="TreeGrafter"/>
</dbReference>
<proteinExistence type="inferred from homology"/>
<name>M8CYU2_AEGTA</name>
<dbReference type="GO" id="GO:0005737">
    <property type="term" value="C:cytoplasm"/>
    <property type="evidence" value="ECO:0007669"/>
    <property type="project" value="UniProtKB-SubCell"/>
</dbReference>
<reference evidence="4" key="1">
    <citation type="submission" date="2015-06" db="UniProtKB">
        <authorList>
            <consortium name="EnsemblPlants"/>
        </authorList>
    </citation>
    <scope>IDENTIFICATION</scope>
</reference>
<dbReference type="InterPro" id="IPR018105">
    <property type="entry name" value="Translational_control_tumour_p"/>
</dbReference>
<dbReference type="AlphaFoldDB" id="M8CYU2"/>
<dbReference type="PANTHER" id="PTHR11991:SF0">
    <property type="entry name" value="TRANSLATIONALLY-CONTROLLED TUMOR PROTEIN"/>
    <property type="match status" value="1"/>
</dbReference>
<evidence type="ECO:0000256" key="2">
    <source>
        <dbReference type="ARBA" id="ARBA00022490"/>
    </source>
</evidence>
<dbReference type="InterPro" id="IPR011323">
    <property type="entry name" value="Mss4/transl-control_tumour"/>
</dbReference>
<protein>
    <submittedName>
        <fullName evidence="4">Uncharacterized protein</fullName>
    </submittedName>
</protein>
<dbReference type="PANTHER" id="PTHR11991">
    <property type="entry name" value="TRANSLATIONALLY CONTROLLED TUMOR PROTEIN-RELATED"/>
    <property type="match status" value="1"/>
</dbReference>
<dbReference type="Gene3D" id="2.170.150.10">
    <property type="entry name" value="Metal Binding Protein, Guanine Nucleotide Exchange Factor, Chain A"/>
    <property type="match status" value="1"/>
</dbReference>